<evidence type="ECO:0000259" key="12">
    <source>
        <dbReference type="Pfam" id="PF01467"/>
    </source>
</evidence>
<evidence type="ECO:0000256" key="11">
    <source>
        <dbReference type="HAMAP-Rule" id="MF_00244"/>
    </source>
</evidence>
<dbReference type="InterPro" id="IPR014729">
    <property type="entry name" value="Rossmann-like_a/b/a_fold"/>
</dbReference>
<evidence type="ECO:0000256" key="9">
    <source>
        <dbReference type="ARBA" id="ARBA00023027"/>
    </source>
</evidence>
<dbReference type="KEGG" id="tti:THITH_14040"/>
<dbReference type="CDD" id="cd02165">
    <property type="entry name" value="NMNAT"/>
    <property type="match status" value="1"/>
</dbReference>
<accession>W0DPP7</accession>
<evidence type="ECO:0000313" key="14">
    <source>
        <dbReference type="Proteomes" id="UP000005289"/>
    </source>
</evidence>
<comment type="similarity">
    <text evidence="3 11">Belongs to the NadD family.</text>
</comment>
<dbReference type="EC" id="2.7.7.18" evidence="11"/>
<evidence type="ECO:0000256" key="10">
    <source>
        <dbReference type="ARBA" id="ARBA00048721"/>
    </source>
</evidence>
<dbReference type="InterPro" id="IPR004821">
    <property type="entry name" value="Cyt_trans-like"/>
</dbReference>
<dbReference type="NCBIfam" id="TIGR00125">
    <property type="entry name" value="cyt_tran_rel"/>
    <property type="match status" value="1"/>
</dbReference>
<dbReference type="UniPathway" id="UPA00253">
    <property type="reaction ID" value="UER00332"/>
</dbReference>
<evidence type="ECO:0000256" key="4">
    <source>
        <dbReference type="ARBA" id="ARBA00022642"/>
    </source>
</evidence>
<evidence type="ECO:0000256" key="2">
    <source>
        <dbReference type="ARBA" id="ARBA00005019"/>
    </source>
</evidence>
<sequence>MIGVLGGTFDPIHFGHLRPALEVHEQLALQELRFIPCHVPPHRAAPATPARHRLAMVEHAVAGVPGFRVDRRELDRPGPSYTVETLHDLRTEIGSEAPLVLIMGMDAFAGLHTWHRWRELPALAHLVVAHRPGATTPPDAAFRGIARVAADPEPLRTRPAGWIHFQPVTQLDISATAIRNALQAGRSPRYLLPDDVHAYIDEHGLYRAIASEPR</sequence>
<organism evidence="13 14">
    <name type="scientific">Thioalkalivibrio paradoxus ARh 1</name>
    <dbReference type="NCBI Taxonomy" id="713585"/>
    <lineage>
        <taxon>Bacteria</taxon>
        <taxon>Pseudomonadati</taxon>
        <taxon>Pseudomonadota</taxon>
        <taxon>Gammaproteobacteria</taxon>
        <taxon>Chromatiales</taxon>
        <taxon>Ectothiorhodospiraceae</taxon>
        <taxon>Thioalkalivibrio</taxon>
    </lineage>
</organism>
<dbReference type="HOGENOM" id="CLU_069765_0_0_6"/>
<dbReference type="NCBIfam" id="TIGR00482">
    <property type="entry name" value="nicotinate (nicotinamide) nucleotide adenylyltransferase"/>
    <property type="match status" value="1"/>
</dbReference>
<keyword evidence="4 11" id="KW-0662">Pyridine nucleotide biosynthesis</keyword>
<evidence type="ECO:0000256" key="6">
    <source>
        <dbReference type="ARBA" id="ARBA00022695"/>
    </source>
</evidence>
<name>W0DPP7_9GAMM</name>
<dbReference type="Pfam" id="PF01467">
    <property type="entry name" value="CTP_transf_like"/>
    <property type="match status" value="1"/>
</dbReference>
<keyword evidence="14" id="KW-1185">Reference proteome</keyword>
<dbReference type="SUPFAM" id="SSF52374">
    <property type="entry name" value="Nucleotidylyl transferase"/>
    <property type="match status" value="1"/>
</dbReference>
<dbReference type="EMBL" id="CP007029">
    <property type="protein sequence ID" value="AHE99197.1"/>
    <property type="molecule type" value="Genomic_DNA"/>
</dbReference>
<dbReference type="Proteomes" id="UP000005289">
    <property type="component" value="Chromosome"/>
</dbReference>
<evidence type="ECO:0000256" key="8">
    <source>
        <dbReference type="ARBA" id="ARBA00022840"/>
    </source>
</evidence>
<evidence type="ECO:0000256" key="7">
    <source>
        <dbReference type="ARBA" id="ARBA00022741"/>
    </source>
</evidence>
<dbReference type="GO" id="GO:0005524">
    <property type="term" value="F:ATP binding"/>
    <property type="evidence" value="ECO:0007669"/>
    <property type="project" value="UniProtKB-KW"/>
</dbReference>
<keyword evidence="5 11" id="KW-0808">Transferase</keyword>
<dbReference type="PANTHER" id="PTHR39321">
    <property type="entry name" value="NICOTINATE-NUCLEOTIDE ADENYLYLTRANSFERASE-RELATED"/>
    <property type="match status" value="1"/>
</dbReference>
<comment type="pathway">
    <text evidence="2 11">Cofactor biosynthesis; NAD(+) biosynthesis; deamido-NAD(+) from nicotinate D-ribonucleotide: step 1/1.</text>
</comment>
<comment type="function">
    <text evidence="1 11">Catalyzes the reversible adenylation of nicotinate mononucleotide (NaMN) to nicotinic acid adenine dinucleotide (NaAD).</text>
</comment>
<protein>
    <recommendedName>
        <fullName evidence="11">Probable nicotinate-nucleotide adenylyltransferase</fullName>
        <ecNumber evidence="11">2.7.7.18</ecNumber>
    </recommendedName>
    <alternativeName>
        <fullName evidence="11">Deamido-NAD(+) diphosphorylase</fullName>
    </alternativeName>
    <alternativeName>
        <fullName evidence="11">Deamido-NAD(+) pyrophosphorylase</fullName>
    </alternativeName>
    <alternativeName>
        <fullName evidence="11">Nicotinate mononucleotide adenylyltransferase</fullName>
        <shortName evidence="11">NaMN adenylyltransferase</shortName>
    </alternativeName>
</protein>
<evidence type="ECO:0000256" key="3">
    <source>
        <dbReference type="ARBA" id="ARBA00009014"/>
    </source>
</evidence>
<dbReference type="PANTHER" id="PTHR39321:SF3">
    <property type="entry name" value="PHOSPHOPANTETHEINE ADENYLYLTRANSFERASE"/>
    <property type="match status" value="1"/>
</dbReference>
<keyword evidence="8 11" id="KW-0067">ATP-binding</keyword>
<proteinExistence type="inferred from homology"/>
<keyword evidence="6 11" id="KW-0548">Nucleotidyltransferase</keyword>
<dbReference type="STRING" id="713585.THITH_14040"/>
<reference evidence="13 14" key="1">
    <citation type="submission" date="2013-12" db="EMBL/GenBank/DDBJ databases">
        <authorList>
            <consortium name="DOE Joint Genome Institute"/>
            <person name="Muyzer G."/>
            <person name="Huntemann M."/>
            <person name="Han J."/>
            <person name="Chen A."/>
            <person name="Kyrpides N."/>
            <person name="Mavromatis K."/>
            <person name="Markowitz V."/>
            <person name="Palaniappan K."/>
            <person name="Ivanova N."/>
            <person name="Schaumberg A."/>
            <person name="Pati A."/>
            <person name="Liolios K."/>
            <person name="Nordberg H.P."/>
            <person name="Cantor M.N."/>
            <person name="Hua S.X."/>
            <person name="Woyke T."/>
        </authorList>
    </citation>
    <scope>NUCLEOTIDE SEQUENCE [LARGE SCALE GENOMIC DNA]</scope>
    <source>
        <strain evidence="13 14">ARh 1</strain>
    </source>
</reference>
<dbReference type="InterPro" id="IPR005248">
    <property type="entry name" value="NadD/NMNAT"/>
</dbReference>
<dbReference type="NCBIfam" id="NF000840">
    <property type="entry name" value="PRK00071.1-3"/>
    <property type="match status" value="1"/>
</dbReference>
<evidence type="ECO:0000256" key="1">
    <source>
        <dbReference type="ARBA" id="ARBA00002324"/>
    </source>
</evidence>
<keyword evidence="7 11" id="KW-0547">Nucleotide-binding</keyword>
<feature type="domain" description="Cytidyltransferase-like" evidence="12">
    <location>
        <begin position="4"/>
        <end position="180"/>
    </location>
</feature>
<evidence type="ECO:0000256" key="5">
    <source>
        <dbReference type="ARBA" id="ARBA00022679"/>
    </source>
</evidence>
<dbReference type="RefSeq" id="WP_006747271.1">
    <property type="nucleotide sequence ID" value="NZ_CP007029.1"/>
</dbReference>
<gene>
    <name evidence="11" type="primary">nadD</name>
    <name evidence="13" type="ORF">THITH_14040</name>
</gene>
<dbReference type="AlphaFoldDB" id="W0DPP7"/>
<dbReference type="HAMAP" id="MF_00244">
    <property type="entry name" value="NaMN_adenylyltr"/>
    <property type="match status" value="1"/>
</dbReference>
<evidence type="ECO:0000313" key="13">
    <source>
        <dbReference type="EMBL" id="AHE99197.1"/>
    </source>
</evidence>
<dbReference type="OrthoDB" id="5295945at2"/>
<dbReference type="NCBIfam" id="NF000839">
    <property type="entry name" value="PRK00071.1-1"/>
    <property type="match status" value="1"/>
</dbReference>
<dbReference type="Gene3D" id="3.40.50.620">
    <property type="entry name" value="HUPs"/>
    <property type="match status" value="1"/>
</dbReference>
<keyword evidence="9 11" id="KW-0520">NAD</keyword>
<dbReference type="GO" id="GO:0009435">
    <property type="term" value="P:NAD+ biosynthetic process"/>
    <property type="evidence" value="ECO:0007669"/>
    <property type="project" value="UniProtKB-UniRule"/>
</dbReference>
<dbReference type="GO" id="GO:0004515">
    <property type="term" value="F:nicotinate-nucleotide adenylyltransferase activity"/>
    <property type="evidence" value="ECO:0007669"/>
    <property type="project" value="UniProtKB-UniRule"/>
</dbReference>
<comment type="catalytic activity">
    <reaction evidence="10 11">
        <text>nicotinate beta-D-ribonucleotide + ATP + H(+) = deamido-NAD(+) + diphosphate</text>
        <dbReference type="Rhea" id="RHEA:22860"/>
        <dbReference type="ChEBI" id="CHEBI:15378"/>
        <dbReference type="ChEBI" id="CHEBI:30616"/>
        <dbReference type="ChEBI" id="CHEBI:33019"/>
        <dbReference type="ChEBI" id="CHEBI:57502"/>
        <dbReference type="ChEBI" id="CHEBI:58437"/>
        <dbReference type="EC" id="2.7.7.18"/>
    </reaction>
</comment>